<dbReference type="Proteomes" id="UP001237642">
    <property type="component" value="Unassembled WGS sequence"/>
</dbReference>
<evidence type="ECO:0000313" key="3">
    <source>
        <dbReference type="Proteomes" id="UP001237642"/>
    </source>
</evidence>
<name>A0AAD8IAA6_9APIA</name>
<keyword evidence="3" id="KW-1185">Reference proteome</keyword>
<evidence type="ECO:0000313" key="2">
    <source>
        <dbReference type="EMBL" id="KAK1381906.1"/>
    </source>
</evidence>
<dbReference type="EMBL" id="JAUIZM010000005">
    <property type="protein sequence ID" value="KAK1381906.1"/>
    <property type="molecule type" value="Genomic_DNA"/>
</dbReference>
<accession>A0AAD8IAA6</accession>
<proteinExistence type="predicted"/>
<gene>
    <name evidence="2" type="ORF">POM88_019641</name>
</gene>
<comment type="caution">
    <text evidence="2">The sequence shown here is derived from an EMBL/GenBank/DDBJ whole genome shotgun (WGS) entry which is preliminary data.</text>
</comment>
<sequence length="109" mass="12030">MQMSTNTAKFEKMKMSTMTVVYMLLMVLLIINSPALGCYSDRSGCRGCIAKRFKSGCPPCQQIMRCMAQCLWGGTSQSKCIKKCDCNGGYPKVSDCKKCLSKCKCSCSM</sequence>
<reference evidence="2" key="2">
    <citation type="submission" date="2023-05" db="EMBL/GenBank/DDBJ databases">
        <authorList>
            <person name="Schelkunov M.I."/>
        </authorList>
    </citation>
    <scope>NUCLEOTIDE SEQUENCE</scope>
    <source>
        <strain evidence="2">Hsosn_3</strain>
        <tissue evidence="2">Leaf</tissue>
    </source>
</reference>
<dbReference type="AlphaFoldDB" id="A0AAD8IAA6"/>
<organism evidence="2 3">
    <name type="scientific">Heracleum sosnowskyi</name>
    <dbReference type="NCBI Taxonomy" id="360622"/>
    <lineage>
        <taxon>Eukaryota</taxon>
        <taxon>Viridiplantae</taxon>
        <taxon>Streptophyta</taxon>
        <taxon>Embryophyta</taxon>
        <taxon>Tracheophyta</taxon>
        <taxon>Spermatophyta</taxon>
        <taxon>Magnoliopsida</taxon>
        <taxon>eudicotyledons</taxon>
        <taxon>Gunneridae</taxon>
        <taxon>Pentapetalae</taxon>
        <taxon>asterids</taxon>
        <taxon>campanulids</taxon>
        <taxon>Apiales</taxon>
        <taxon>Apiaceae</taxon>
        <taxon>Apioideae</taxon>
        <taxon>apioid superclade</taxon>
        <taxon>Tordylieae</taxon>
        <taxon>Tordyliinae</taxon>
        <taxon>Heracleum</taxon>
    </lineage>
</organism>
<protein>
    <submittedName>
        <fullName evidence="2">TNFR/CD27/30/40/95 cysteine-rich region</fullName>
    </submittedName>
</protein>
<keyword evidence="1" id="KW-0732">Signal</keyword>
<reference evidence="2" key="1">
    <citation type="submission" date="2023-02" db="EMBL/GenBank/DDBJ databases">
        <title>Genome of toxic invasive species Heracleum sosnowskyi carries increased number of genes despite the absence of recent whole-genome duplications.</title>
        <authorList>
            <person name="Schelkunov M."/>
            <person name="Shtratnikova V."/>
            <person name="Makarenko M."/>
            <person name="Klepikova A."/>
            <person name="Omelchenko D."/>
            <person name="Novikova G."/>
            <person name="Obukhova E."/>
            <person name="Bogdanov V."/>
            <person name="Penin A."/>
            <person name="Logacheva M."/>
        </authorList>
    </citation>
    <scope>NUCLEOTIDE SEQUENCE</scope>
    <source>
        <strain evidence="2">Hsosn_3</strain>
        <tissue evidence="2">Leaf</tissue>
    </source>
</reference>
<feature type="chain" id="PRO_5042135457" evidence="1">
    <location>
        <begin position="38"/>
        <end position="109"/>
    </location>
</feature>
<evidence type="ECO:0000256" key="1">
    <source>
        <dbReference type="SAM" id="SignalP"/>
    </source>
</evidence>
<feature type="signal peptide" evidence="1">
    <location>
        <begin position="1"/>
        <end position="37"/>
    </location>
</feature>